<protein>
    <submittedName>
        <fullName evidence="1">Uncharacterized protein</fullName>
    </submittedName>
</protein>
<dbReference type="Proteomes" id="UP000003327">
    <property type="component" value="Unassembled WGS sequence"/>
</dbReference>
<dbReference type="AlphaFoldDB" id="C9MNW2"/>
<comment type="caution">
    <text evidence="1">The sequence shown here is derived from an EMBL/GenBank/DDBJ whole genome shotgun (WGS) entry which is preliminary data.</text>
</comment>
<proteinExistence type="predicted"/>
<sequence length="50" mass="5815">MCPYFHVVLGQSNGSIKTESIETSCFSNAQIRQSNIRTEWLVTWLFYSKL</sequence>
<keyword evidence="2" id="KW-1185">Reference proteome</keyword>
<evidence type="ECO:0000313" key="2">
    <source>
        <dbReference type="Proteomes" id="UP000003327"/>
    </source>
</evidence>
<name>C9MNW2_9BACT</name>
<dbReference type="EMBL" id="ACVA01000031">
    <property type="protein sequence ID" value="EEX18765.1"/>
    <property type="molecule type" value="Genomic_DNA"/>
</dbReference>
<reference evidence="1 2" key="1">
    <citation type="submission" date="2009-09" db="EMBL/GenBank/DDBJ databases">
        <authorList>
            <person name="Weinstock G."/>
            <person name="Sodergren E."/>
            <person name="Clifton S."/>
            <person name="Fulton L."/>
            <person name="Fulton B."/>
            <person name="Courtney L."/>
            <person name="Fronick C."/>
            <person name="Harrison M."/>
            <person name="Strong C."/>
            <person name="Farmer C."/>
            <person name="Delahaunty K."/>
            <person name="Markovic C."/>
            <person name="Hall O."/>
            <person name="Minx P."/>
            <person name="Tomlinson C."/>
            <person name="Mitreva M."/>
            <person name="Nelson J."/>
            <person name="Hou S."/>
            <person name="Wollam A."/>
            <person name="Pepin K.H."/>
            <person name="Johnson M."/>
            <person name="Bhonagiri V."/>
            <person name="Nash W.E."/>
            <person name="Warren W."/>
            <person name="Chinwalla A."/>
            <person name="Mardis E.R."/>
            <person name="Wilson R.K."/>
        </authorList>
    </citation>
    <scope>NUCLEOTIDE SEQUENCE [LARGE SCALE GENOMIC DNA]</scope>
    <source>
        <strain evidence="1 2">F0319</strain>
    </source>
</reference>
<evidence type="ECO:0000313" key="1">
    <source>
        <dbReference type="EMBL" id="EEX18765.1"/>
    </source>
</evidence>
<dbReference type="HOGENOM" id="CLU_3121322_0_0_10"/>
<dbReference type="STRING" id="649761.HMPREF0973_01300"/>
<accession>C9MNW2</accession>
<gene>
    <name evidence="1" type="ORF">HMPREF0973_01300</name>
</gene>
<organism evidence="1 2">
    <name type="scientific">Prevotella veroralis F0319</name>
    <dbReference type="NCBI Taxonomy" id="649761"/>
    <lineage>
        <taxon>Bacteria</taxon>
        <taxon>Pseudomonadati</taxon>
        <taxon>Bacteroidota</taxon>
        <taxon>Bacteroidia</taxon>
        <taxon>Bacteroidales</taxon>
        <taxon>Prevotellaceae</taxon>
        <taxon>Prevotella</taxon>
    </lineage>
</organism>